<feature type="region of interest" description="Disordered" evidence="1">
    <location>
        <begin position="395"/>
        <end position="414"/>
    </location>
</feature>
<dbReference type="EMBL" id="KV442162">
    <property type="protein sequence ID" value="OAQ22479.1"/>
    <property type="molecule type" value="Genomic_DNA"/>
</dbReference>
<feature type="non-terminal residue" evidence="2">
    <location>
        <position position="601"/>
    </location>
</feature>
<accession>A0A197JDF3</accession>
<evidence type="ECO:0000313" key="2">
    <source>
        <dbReference type="EMBL" id="OAQ22479.1"/>
    </source>
</evidence>
<feature type="compositionally biased region" description="Polar residues" evidence="1">
    <location>
        <begin position="404"/>
        <end position="414"/>
    </location>
</feature>
<organism evidence="2 3">
    <name type="scientific">Linnemannia elongata AG-77</name>
    <dbReference type="NCBI Taxonomy" id="1314771"/>
    <lineage>
        <taxon>Eukaryota</taxon>
        <taxon>Fungi</taxon>
        <taxon>Fungi incertae sedis</taxon>
        <taxon>Mucoromycota</taxon>
        <taxon>Mortierellomycotina</taxon>
        <taxon>Mortierellomycetes</taxon>
        <taxon>Mortierellales</taxon>
        <taxon>Mortierellaceae</taxon>
        <taxon>Linnemannia</taxon>
    </lineage>
</organism>
<feature type="region of interest" description="Disordered" evidence="1">
    <location>
        <begin position="451"/>
        <end position="488"/>
    </location>
</feature>
<keyword evidence="3" id="KW-1185">Reference proteome</keyword>
<evidence type="ECO:0000256" key="1">
    <source>
        <dbReference type="SAM" id="MobiDB-lite"/>
    </source>
</evidence>
<feature type="region of interest" description="Disordered" evidence="1">
    <location>
        <begin position="510"/>
        <end position="587"/>
    </location>
</feature>
<feature type="region of interest" description="Disordered" evidence="1">
    <location>
        <begin position="361"/>
        <end position="387"/>
    </location>
</feature>
<reference evidence="2 3" key="1">
    <citation type="submission" date="2016-05" db="EMBL/GenBank/DDBJ databases">
        <title>Genome sequencing reveals origins of a unique bacterial endosymbiosis in the earliest lineages of terrestrial Fungi.</title>
        <authorList>
            <consortium name="DOE Joint Genome Institute"/>
            <person name="Uehling J."/>
            <person name="Gryganskyi A."/>
            <person name="Hameed K."/>
            <person name="Tschaplinski T."/>
            <person name="Misztal P."/>
            <person name="Wu S."/>
            <person name="Desiro A."/>
            <person name="Vande Pol N."/>
            <person name="Du Z.-Y."/>
            <person name="Zienkiewicz A."/>
            <person name="Zienkiewicz K."/>
            <person name="Morin E."/>
            <person name="Tisserant E."/>
            <person name="Splivallo R."/>
            <person name="Hainaut M."/>
            <person name="Henrissat B."/>
            <person name="Ohm R."/>
            <person name="Kuo A."/>
            <person name="Yan J."/>
            <person name="Lipzen A."/>
            <person name="Nolan M."/>
            <person name="Labutti K."/>
            <person name="Barry K."/>
            <person name="Goldstein A."/>
            <person name="Labbe J."/>
            <person name="Schadt C."/>
            <person name="Tuskan G."/>
            <person name="Grigoriev I."/>
            <person name="Martin F."/>
            <person name="Vilgalys R."/>
            <person name="Bonito G."/>
        </authorList>
    </citation>
    <scope>NUCLEOTIDE SEQUENCE [LARGE SCALE GENOMIC DNA]</scope>
    <source>
        <strain evidence="2 3">AG-77</strain>
    </source>
</reference>
<dbReference type="AlphaFoldDB" id="A0A197JDF3"/>
<feature type="region of interest" description="Disordered" evidence="1">
    <location>
        <begin position="301"/>
        <end position="322"/>
    </location>
</feature>
<feature type="compositionally biased region" description="Low complexity" evidence="1">
    <location>
        <begin position="573"/>
        <end position="583"/>
    </location>
</feature>
<dbReference type="Proteomes" id="UP000078512">
    <property type="component" value="Unassembled WGS sequence"/>
</dbReference>
<feature type="compositionally biased region" description="Low complexity" evidence="1">
    <location>
        <begin position="451"/>
        <end position="464"/>
    </location>
</feature>
<name>A0A197JDF3_9FUNG</name>
<proteinExistence type="predicted"/>
<sequence length="601" mass="65968">MISPIRTIWLPRRPPTLHMTTHHLSTLQQLSIRPGFNNWSSRTNFFDLSHRYQETISSQHRMTPSWTMSTPQNFTAPRTRCNNTQHQVGIFPGLPINKAPIITLKGPSAGFWNGLPTPPGLLTNSQRSLLSETLTSLYERRWRSFYTSYAPSKLLLPETFNSYAAKISFAPKDCNQHQRRKRALPSPRTQSTLIFKPQRNMLRLSHPRTTTTKEGHKEAEATEVVVAVAAAGAFSVNINNSLSTNNSHSTISNSNSPMLRRINHQRIIINNRPSPSNPRDSAISADLDSNPHRVFAGVAADGAEAAARPSSRRTPSGLSPGLAGAYGRFLGSQRGGRRVSNTISYHTADYLPATAAVPNVAAGRDGNRGGDPGLTRQGSHRARSGRWLSQPLVYNRQEDRRSETCAQPSPTQSVRGANLVQDGEHQDVCMEEPGLPVQDTPLRSLIITPGVHEGTSTTVTVGSSPRDQDHRLPRRPAHHGTDRGTVAQEHTTKAGSFGFCIRHPQHDTLRPQEQAAGSSSGGNKDAQQRPYNPEKSVLFRWKGHGNNLGSLSGTSHDAPPSRPQEHGTEAVRSPVDGYSYPYGPSGGELVLVDIEPTRVER</sequence>
<gene>
    <name evidence="2" type="ORF">K457DRAFT_102630</name>
</gene>
<evidence type="ECO:0000313" key="3">
    <source>
        <dbReference type="Proteomes" id="UP000078512"/>
    </source>
</evidence>
<protein>
    <submittedName>
        <fullName evidence="2">Uncharacterized protein</fullName>
    </submittedName>
</protein>